<dbReference type="InterPro" id="IPR036188">
    <property type="entry name" value="FAD/NAD-bd_sf"/>
</dbReference>
<keyword evidence="3" id="KW-0503">Monooxygenase</keyword>
<dbReference type="Gene3D" id="3.50.50.60">
    <property type="entry name" value="FAD/NAD(P)-binding domain"/>
    <property type="match status" value="1"/>
</dbReference>
<feature type="signal peptide" evidence="2">
    <location>
        <begin position="1"/>
        <end position="26"/>
    </location>
</feature>
<accession>A0ABT7YZY3</accession>
<gene>
    <name evidence="3" type="ORF">QWM81_01720</name>
</gene>
<keyword evidence="4" id="KW-1185">Reference proteome</keyword>
<name>A0ABT7YZY3_9ACTN</name>
<sequence length="464" mass="50708">MSRGAKGRAVVLGGSMAGLLAATVLAEAYAEVLVVDRDELDGVTGARRGAPHGRHAHGLVARGQQIFEELFPGLTEELRTAGVRPGDFSSSIRWYFNGRRLASGHSGLLSVPATRPVLEYHVRRRVQAMPRVTFLERYDILGLQTDADRRRVTGARVQRQDGGSPEVLPADLVVDLTGRGSRTPVWLEELGYERPEETRIKIDLAYTTRHFALNSDPFGKELAIIPVATPAHPRGAFFYRVPGDDGQVQLSLTGILGDHPPADLDGFLAFTRSLPVPDIYDAVRRATPTLDSGTFKFPASVRRHYERLTRFPENFLVMGDAVCSFNPVYGQGMSVAALEALALRRHLASGAPPDFRRFFREVAAAVDAPWEFAAGADLGYRGVEGRRTPRIRLANAYVDRLHRAATHDAELTSAFIRAAGLIDPPASLMRPRTLLRVLRHSLRPPTGAAATAGPAPTDVVRRPS</sequence>
<organism evidence="3 4">
    <name type="scientific">Streptomyces ficellus</name>
    <dbReference type="NCBI Taxonomy" id="1977088"/>
    <lineage>
        <taxon>Bacteria</taxon>
        <taxon>Bacillati</taxon>
        <taxon>Actinomycetota</taxon>
        <taxon>Actinomycetes</taxon>
        <taxon>Kitasatosporales</taxon>
        <taxon>Streptomycetaceae</taxon>
        <taxon>Streptomyces</taxon>
    </lineage>
</organism>
<keyword evidence="3" id="KW-0560">Oxidoreductase</keyword>
<evidence type="ECO:0000313" key="3">
    <source>
        <dbReference type="EMBL" id="MDN3292780.1"/>
    </source>
</evidence>
<dbReference type="GO" id="GO:0004497">
    <property type="term" value="F:monooxygenase activity"/>
    <property type="evidence" value="ECO:0007669"/>
    <property type="project" value="UniProtKB-KW"/>
</dbReference>
<dbReference type="EMBL" id="JAUEPL010000002">
    <property type="protein sequence ID" value="MDN3292780.1"/>
    <property type="molecule type" value="Genomic_DNA"/>
</dbReference>
<proteinExistence type="predicted"/>
<evidence type="ECO:0000256" key="1">
    <source>
        <dbReference type="SAM" id="MobiDB-lite"/>
    </source>
</evidence>
<dbReference type="RefSeq" id="WP_290109584.1">
    <property type="nucleotide sequence ID" value="NZ_JAUEPL010000002.1"/>
</dbReference>
<dbReference type="PANTHER" id="PTHR43422:SF3">
    <property type="entry name" value="THIAMINE THIAZOLE SYNTHASE"/>
    <property type="match status" value="1"/>
</dbReference>
<evidence type="ECO:0000313" key="4">
    <source>
        <dbReference type="Proteomes" id="UP001174050"/>
    </source>
</evidence>
<feature type="chain" id="PRO_5046705600" evidence="2">
    <location>
        <begin position="27"/>
        <end position="464"/>
    </location>
</feature>
<dbReference type="Proteomes" id="UP001174050">
    <property type="component" value="Unassembled WGS sequence"/>
</dbReference>
<dbReference type="SUPFAM" id="SSF51905">
    <property type="entry name" value="FAD/NAD(P)-binding domain"/>
    <property type="match status" value="1"/>
</dbReference>
<feature type="compositionally biased region" description="Low complexity" evidence="1">
    <location>
        <begin position="445"/>
        <end position="457"/>
    </location>
</feature>
<comment type="caution">
    <text evidence="3">The sequence shown here is derived from an EMBL/GenBank/DDBJ whole genome shotgun (WGS) entry which is preliminary data.</text>
</comment>
<evidence type="ECO:0000256" key="2">
    <source>
        <dbReference type="SAM" id="SignalP"/>
    </source>
</evidence>
<reference evidence="3" key="1">
    <citation type="submission" date="2023-06" db="EMBL/GenBank/DDBJ databases">
        <title>WGS-Sequencing of Streptomyces ficellus isolate 21 collected from sand in Gara Djebilet Iron Mine in Algeria.</title>
        <authorList>
            <person name="Zegers G.P."/>
            <person name="Gomez A."/>
            <person name="Gueddou A."/>
            <person name="Zahara A.F."/>
            <person name="Worth M."/>
            <person name="Sevigny J.L."/>
            <person name="Tisa L."/>
        </authorList>
    </citation>
    <scope>NUCLEOTIDE SEQUENCE</scope>
    <source>
        <strain evidence="3">AS11</strain>
    </source>
</reference>
<keyword evidence="2" id="KW-0732">Signal</keyword>
<dbReference type="PANTHER" id="PTHR43422">
    <property type="entry name" value="THIAMINE THIAZOLE SYNTHASE"/>
    <property type="match status" value="1"/>
</dbReference>
<protein>
    <submittedName>
        <fullName evidence="3">FAD-binding monooxygenase</fullName>
    </submittedName>
</protein>
<feature type="region of interest" description="Disordered" evidence="1">
    <location>
        <begin position="445"/>
        <end position="464"/>
    </location>
</feature>